<organism evidence="5 6">
    <name type="scientific">Candidatus Allofournierella pullistercoris</name>
    <dbReference type="NCBI Taxonomy" id="2838597"/>
    <lineage>
        <taxon>Bacteria</taxon>
        <taxon>Bacillati</taxon>
        <taxon>Bacillota</taxon>
        <taxon>Clostridia</taxon>
        <taxon>Eubacteriales</taxon>
        <taxon>Oscillospiraceae</taxon>
        <taxon>Allofournierella</taxon>
    </lineage>
</organism>
<protein>
    <submittedName>
        <fullName evidence="5">Class D sortase</fullName>
    </submittedName>
</protein>
<evidence type="ECO:0000256" key="1">
    <source>
        <dbReference type="ARBA" id="ARBA00022801"/>
    </source>
</evidence>
<keyword evidence="1" id="KW-0378">Hydrolase</keyword>
<feature type="transmembrane region" description="Helical" evidence="4">
    <location>
        <begin position="62"/>
        <end position="83"/>
    </location>
</feature>
<feature type="region of interest" description="Disordered" evidence="3">
    <location>
        <begin position="1"/>
        <end position="58"/>
    </location>
</feature>
<dbReference type="NCBIfam" id="TIGR01076">
    <property type="entry name" value="sortase_fam"/>
    <property type="match status" value="1"/>
</dbReference>
<evidence type="ECO:0000256" key="3">
    <source>
        <dbReference type="SAM" id="MobiDB-lite"/>
    </source>
</evidence>
<evidence type="ECO:0000256" key="4">
    <source>
        <dbReference type="SAM" id="Phobius"/>
    </source>
</evidence>
<accession>A0A948T323</accession>
<feature type="active site" description="Proton donor/acceptor" evidence="2">
    <location>
        <position position="189"/>
    </location>
</feature>
<dbReference type="EMBL" id="JAHLFP010000049">
    <property type="protein sequence ID" value="MBU3806429.1"/>
    <property type="molecule type" value="Genomic_DNA"/>
</dbReference>
<evidence type="ECO:0000313" key="6">
    <source>
        <dbReference type="Proteomes" id="UP000713596"/>
    </source>
</evidence>
<proteinExistence type="predicted"/>
<dbReference type="GO" id="GO:0016787">
    <property type="term" value="F:hydrolase activity"/>
    <property type="evidence" value="ECO:0007669"/>
    <property type="project" value="UniProtKB-KW"/>
</dbReference>
<evidence type="ECO:0000256" key="2">
    <source>
        <dbReference type="PIRSR" id="PIRSR605754-1"/>
    </source>
</evidence>
<dbReference type="AlphaFoldDB" id="A0A948T323"/>
<keyword evidence="4" id="KW-0472">Membrane</keyword>
<dbReference type="InterPro" id="IPR005754">
    <property type="entry name" value="Sortase"/>
</dbReference>
<dbReference type="Gene3D" id="2.40.260.10">
    <property type="entry name" value="Sortase"/>
    <property type="match status" value="1"/>
</dbReference>
<feature type="active site" description="Acyl-thioester intermediate" evidence="2">
    <location>
        <position position="247"/>
    </location>
</feature>
<reference evidence="5" key="1">
    <citation type="journal article" date="2021" name="PeerJ">
        <title>Extensive microbial diversity within the chicken gut microbiome revealed by metagenomics and culture.</title>
        <authorList>
            <person name="Gilroy R."/>
            <person name="Ravi A."/>
            <person name="Getino M."/>
            <person name="Pursley I."/>
            <person name="Horton D.L."/>
            <person name="Alikhan N.F."/>
            <person name="Baker D."/>
            <person name="Gharbi K."/>
            <person name="Hall N."/>
            <person name="Watson M."/>
            <person name="Adriaenssens E.M."/>
            <person name="Foster-Nyarko E."/>
            <person name="Jarju S."/>
            <person name="Secka A."/>
            <person name="Antonio M."/>
            <person name="Oren A."/>
            <person name="Chaudhuri R.R."/>
            <person name="La Ragione R."/>
            <person name="Hildebrand F."/>
            <person name="Pallen M.J."/>
        </authorList>
    </citation>
    <scope>NUCLEOTIDE SEQUENCE</scope>
    <source>
        <strain evidence="5">B5_2728</strain>
    </source>
</reference>
<sequence>MAVYRRENQPAGTQRYHRPGTGSISSHSPNGARTIRRPEGQHSRNSGKMPSPTRKGPGGKKAWIFLGTPVLFCVLTLGALFAIGAPTVSPYIGLAKYFFNSQQEQTDSTNLYEQLKSDLEGLTSIPLSQLVYPNKGDQYGRITVENTTVDAPLYYGDSTKELNRGVATYADSKGAGIPGESMTVLLAGHNNTFFNGLQDVKEGDIVHVDTHYGRYEYRITEMKVADYNDETTYDFSRTDENLIMYTCYPFDALGFTPQRYFVYAEYVSGPMIDKES</sequence>
<feature type="compositionally biased region" description="Polar residues" evidence="3">
    <location>
        <begin position="22"/>
        <end position="31"/>
    </location>
</feature>
<comment type="caution">
    <text evidence="5">The sequence shown here is derived from an EMBL/GenBank/DDBJ whole genome shotgun (WGS) entry which is preliminary data.</text>
</comment>
<dbReference type="Pfam" id="PF04203">
    <property type="entry name" value="Sortase"/>
    <property type="match status" value="1"/>
</dbReference>
<dbReference type="InterPro" id="IPR023365">
    <property type="entry name" value="Sortase_dom-sf"/>
</dbReference>
<reference evidence="5" key="2">
    <citation type="submission" date="2021-04" db="EMBL/GenBank/DDBJ databases">
        <authorList>
            <person name="Gilroy R."/>
        </authorList>
    </citation>
    <scope>NUCLEOTIDE SEQUENCE</scope>
    <source>
        <strain evidence="5">B5_2728</strain>
    </source>
</reference>
<dbReference type="Proteomes" id="UP000713596">
    <property type="component" value="Unassembled WGS sequence"/>
</dbReference>
<keyword evidence="4" id="KW-1133">Transmembrane helix</keyword>
<keyword evidence="4" id="KW-0812">Transmembrane</keyword>
<evidence type="ECO:0000313" key="5">
    <source>
        <dbReference type="EMBL" id="MBU3806429.1"/>
    </source>
</evidence>
<gene>
    <name evidence="5" type="ORF">H9882_06000</name>
</gene>
<dbReference type="CDD" id="cd05828">
    <property type="entry name" value="Sortase_D_1"/>
    <property type="match status" value="1"/>
</dbReference>
<dbReference type="InterPro" id="IPR041999">
    <property type="entry name" value="Sortase_D_1"/>
</dbReference>
<name>A0A948T323_9FIRM</name>
<dbReference type="SUPFAM" id="SSF63817">
    <property type="entry name" value="Sortase"/>
    <property type="match status" value="1"/>
</dbReference>